<dbReference type="eggNOG" id="COG3153">
    <property type="taxonomic scope" value="Bacteria"/>
</dbReference>
<evidence type="ECO:0000259" key="1">
    <source>
        <dbReference type="PROSITE" id="PS51186"/>
    </source>
</evidence>
<protein>
    <submittedName>
        <fullName evidence="2">N-acetyltransferase</fullName>
    </submittedName>
</protein>
<reference evidence="2 3" key="1">
    <citation type="journal article" date="2015" name="Genome Announc.">
        <title>Genome Sequence of Lactobacillus curieae CCTCC M 2011381T, a Novel Producer of Gamma-aminobutyric Acid.</title>
        <authorList>
            <person name="Wang Y."/>
            <person name="Wang Y."/>
            <person name="Lang C."/>
            <person name="Wei D."/>
            <person name="Xu P."/>
            <person name="Xie J."/>
        </authorList>
    </citation>
    <scope>NUCLEOTIDE SEQUENCE [LARGE SCALE GENOMIC DNA]</scope>
    <source>
        <strain evidence="2 3">CCTCC M 2011381</strain>
    </source>
</reference>
<dbReference type="Gene3D" id="3.40.630.30">
    <property type="match status" value="1"/>
</dbReference>
<dbReference type="Pfam" id="PF00583">
    <property type="entry name" value="Acetyltransf_1"/>
    <property type="match status" value="1"/>
</dbReference>
<dbReference type="SUPFAM" id="SSF55729">
    <property type="entry name" value="Acyl-CoA N-acyltransferases (Nat)"/>
    <property type="match status" value="1"/>
</dbReference>
<organism evidence="2 3">
    <name type="scientific">Lentilactobacillus curieae</name>
    <dbReference type="NCBI Taxonomy" id="1138822"/>
    <lineage>
        <taxon>Bacteria</taxon>
        <taxon>Bacillati</taxon>
        <taxon>Bacillota</taxon>
        <taxon>Bacilli</taxon>
        <taxon>Lactobacillales</taxon>
        <taxon>Lactobacillaceae</taxon>
        <taxon>Lentilactobacillus</taxon>
    </lineage>
</organism>
<dbReference type="GO" id="GO:0016747">
    <property type="term" value="F:acyltransferase activity, transferring groups other than amino-acyl groups"/>
    <property type="evidence" value="ECO:0007669"/>
    <property type="project" value="InterPro"/>
</dbReference>
<sequence length="170" mass="19136">MIIRTIKPEDYFEVGNLIKTAFSQTSHGYDGEAELVEEIRKDPLYDPELEMVVERNNAIIGHGLMSRVDVDGTVGLALAPLSVFPEYQRQSVGRKLVAKLEEKAVQRGYTFSTVLGWPEYYQRFSYVKAANHNIKAPFSVPEEYYMVKELVPGGLDNVTGTVHYLQAFGA</sequence>
<dbReference type="AlphaFoldDB" id="A0A1S6QKX9"/>
<name>A0A1S6QKX9_9LACO</name>
<dbReference type="CDD" id="cd04301">
    <property type="entry name" value="NAT_SF"/>
    <property type="match status" value="1"/>
</dbReference>
<dbReference type="KEGG" id="lcu:PL11_000155"/>
<feature type="domain" description="N-acetyltransferase" evidence="1">
    <location>
        <begin position="1"/>
        <end position="151"/>
    </location>
</feature>
<dbReference type="Proteomes" id="UP000030361">
    <property type="component" value="Chromosome"/>
</dbReference>
<gene>
    <name evidence="2" type="ORF">PL11_000155</name>
</gene>
<keyword evidence="3" id="KW-1185">Reference proteome</keyword>
<dbReference type="InterPro" id="IPR016181">
    <property type="entry name" value="Acyl_CoA_acyltransferase"/>
</dbReference>
<evidence type="ECO:0000313" key="2">
    <source>
        <dbReference type="EMBL" id="AQW22278.1"/>
    </source>
</evidence>
<dbReference type="InterPro" id="IPR000182">
    <property type="entry name" value="GNAT_dom"/>
</dbReference>
<dbReference type="PROSITE" id="PS51186">
    <property type="entry name" value="GNAT"/>
    <property type="match status" value="1"/>
</dbReference>
<dbReference type="EMBL" id="CP018906">
    <property type="protein sequence ID" value="AQW22278.1"/>
    <property type="molecule type" value="Genomic_DNA"/>
</dbReference>
<dbReference type="OrthoDB" id="9797178at2"/>
<evidence type="ECO:0000313" key="3">
    <source>
        <dbReference type="Proteomes" id="UP000030361"/>
    </source>
</evidence>
<proteinExistence type="predicted"/>
<keyword evidence="2" id="KW-0808">Transferase</keyword>
<accession>A0A1S6QKX9</accession>